<feature type="compositionally biased region" description="Basic residues" evidence="1">
    <location>
        <begin position="14"/>
        <end position="29"/>
    </location>
</feature>
<evidence type="ECO:0000313" key="3">
    <source>
        <dbReference type="Proteomes" id="UP001595909"/>
    </source>
</evidence>
<proteinExistence type="predicted"/>
<reference evidence="3" key="1">
    <citation type="journal article" date="2019" name="Int. J. Syst. Evol. Microbiol.">
        <title>The Global Catalogue of Microorganisms (GCM) 10K type strain sequencing project: providing services to taxonomists for standard genome sequencing and annotation.</title>
        <authorList>
            <consortium name="The Broad Institute Genomics Platform"/>
            <consortium name="The Broad Institute Genome Sequencing Center for Infectious Disease"/>
            <person name="Wu L."/>
            <person name="Ma J."/>
        </authorList>
    </citation>
    <scope>NUCLEOTIDE SEQUENCE [LARGE SCALE GENOMIC DNA]</scope>
    <source>
        <strain evidence="3">CCUG 50347</strain>
    </source>
</reference>
<feature type="compositionally biased region" description="Acidic residues" evidence="1">
    <location>
        <begin position="62"/>
        <end position="91"/>
    </location>
</feature>
<accession>A0ABV9RIZ1</accession>
<gene>
    <name evidence="2" type="ORF">ACFPEL_12965</name>
</gene>
<name>A0ABV9RIZ1_9PSEU</name>
<dbReference type="Proteomes" id="UP001595909">
    <property type="component" value="Unassembled WGS sequence"/>
</dbReference>
<keyword evidence="3" id="KW-1185">Reference proteome</keyword>
<dbReference type="EMBL" id="JBHSIM010000027">
    <property type="protein sequence ID" value="MFC4833316.1"/>
    <property type="molecule type" value="Genomic_DNA"/>
</dbReference>
<sequence length="244" mass="26879">MGRRDGQRRAAVVARRRRREAMARPRRGGHGPAGVTPATSRFPRVGVDRVATPVDGIVPDADGCEDDLEEDDDPWDELDDDDPWDELDDDPEPLEVLQDRIRAVVAETVERRDPGVARRFVAGTRRDEARPSSGDRTLIDLVVASWLLKARRRHSDPDLVRRAVAWVGEHLGGTAPVVSDAARMLGPAAAEAAREHFLRTPLDVLVARLWLLAAVVAQAPVRDPVRIDLLSAADDVHRRALGPL</sequence>
<evidence type="ECO:0000313" key="2">
    <source>
        <dbReference type="EMBL" id="MFC4833316.1"/>
    </source>
</evidence>
<organism evidence="2 3">
    <name type="scientific">Actinomycetospora chibensis</name>
    <dbReference type="NCBI Taxonomy" id="663606"/>
    <lineage>
        <taxon>Bacteria</taxon>
        <taxon>Bacillati</taxon>
        <taxon>Actinomycetota</taxon>
        <taxon>Actinomycetes</taxon>
        <taxon>Pseudonocardiales</taxon>
        <taxon>Pseudonocardiaceae</taxon>
        <taxon>Actinomycetospora</taxon>
    </lineage>
</organism>
<feature type="region of interest" description="Disordered" evidence="1">
    <location>
        <begin position="1"/>
        <end position="91"/>
    </location>
</feature>
<comment type="caution">
    <text evidence="2">The sequence shown here is derived from an EMBL/GenBank/DDBJ whole genome shotgun (WGS) entry which is preliminary data.</text>
</comment>
<evidence type="ECO:0000256" key="1">
    <source>
        <dbReference type="SAM" id="MobiDB-lite"/>
    </source>
</evidence>
<dbReference type="RefSeq" id="WP_274190155.1">
    <property type="nucleotide sequence ID" value="NZ_BAABHN010000027.1"/>
</dbReference>
<protein>
    <submittedName>
        <fullName evidence="2">Uncharacterized protein</fullName>
    </submittedName>
</protein>